<feature type="compositionally biased region" description="Gly residues" evidence="5">
    <location>
        <begin position="35"/>
        <end position="89"/>
    </location>
</feature>
<dbReference type="VEuPathDB" id="VectorBase:HLOH_042557"/>
<dbReference type="PANTHER" id="PTHR24252">
    <property type="entry name" value="ACROSIN-RELATED"/>
    <property type="match status" value="1"/>
</dbReference>
<feature type="compositionally biased region" description="Pro residues" evidence="5">
    <location>
        <begin position="168"/>
        <end position="187"/>
    </location>
</feature>
<dbReference type="EMBL" id="JABSTR010000008">
    <property type="protein sequence ID" value="KAH9377161.1"/>
    <property type="molecule type" value="Genomic_DNA"/>
</dbReference>
<protein>
    <recommendedName>
        <fullName evidence="6">Peptidase S1 domain-containing protein</fullName>
    </recommendedName>
</protein>
<keyword evidence="4" id="KW-0720">Serine protease</keyword>
<dbReference type="GO" id="GO:0016485">
    <property type="term" value="P:protein processing"/>
    <property type="evidence" value="ECO:0007669"/>
    <property type="project" value="UniProtKB-ARBA"/>
</dbReference>
<dbReference type="PROSITE" id="PS50240">
    <property type="entry name" value="TRYPSIN_DOM"/>
    <property type="match status" value="1"/>
</dbReference>
<organism evidence="7 8">
    <name type="scientific">Haemaphysalis longicornis</name>
    <name type="common">Bush tick</name>
    <dbReference type="NCBI Taxonomy" id="44386"/>
    <lineage>
        <taxon>Eukaryota</taxon>
        <taxon>Metazoa</taxon>
        <taxon>Ecdysozoa</taxon>
        <taxon>Arthropoda</taxon>
        <taxon>Chelicerata</taxon>
        <taxon>Arachnida</taxon>
        <taxon>Acari</taxon>
        <taxon>Parasitiformes</taxon>
        <taxon>Ixodida</taxon>
        <taxon>Ixodoidea</taxon>
        <taxon>Ixodidae</taxon>
        <taxon>Haemaphysalinae</taxon>
        <taxon>Haemaphysalis</taxon>
    </lineage>
</organism>
<dbReference type="SMART" id="SM00020">
    <property type="entry name" value="Tryp_SPc"/>
    <property type="match status" value="1"/>
</dbReference>
<dbReference type="InterPro" id="IPR018114">
    <property type="entry name" value="TRYPSIN_HIS"/>
</dbReference>
<dbReference type="InterPro" id="IPR043504">
    <property type="entry name" value="Peptidase_S1_PA_chymotrypsin"/>
</dbReference>
<dbReference type="AlphaFoldDB" id="A0A9J6GR08"/>
<evidence type="ECO:0000256" key="5">
    <source>
        <dbReference type="SAM" id="MobiDB-lite"/>
    </source>
</evidence>
<dbReference type="GO" id="GO:0004252">
    <property type="term" value="F:serine-type endopeptidase activity"/>
    <property type="evidence" value="ECO:0007669"/>
    <property type="project" value="InterPro"/>
</dbReference>
<dbReference type="SUPFAM" id="SSF50494">
    <property type="entry name" value="Trypsin-like serine proteases"/>
    <property type="match status" value="1"/>
</dbReference>
<keyword evidence="4" id="KW-0378">Hydrolase</keyword>
<feature type="region of interest" description="Disordered" evidence="5">
    <location>
        <begin position="32"/>
        <end position="212"/>
    </location>
</feature>
<feature type="compositionally biased region" description="Basic residues" evidence="5">
    <location>
        <begin position="90"/>
        <end position="106"/>
    </location>
</feature>
<evidence type="ECO:0000256" key="1">
    <source>
        <dbReference type="ARBA" id="ARBA00004613"/>
    </source>
</evidence>
<evidence type="ECO:0000256" key="3">
    <source>
        <dbReference type="ARBA" id="ARBA00023157"/>
    </source>
</evidence>
<dbReference type="OrthoDB" id="10012881at2759"/>
<gene>
    <name evidence="7" type="ORF">HPB48_017925</name>
</gene>
<comment type="caution">
    <text evidence="7">The sequence shown here is derived from an EMBL/GenBank/DDBJ whole genome shotgun (WGS) entry which is preliminary data.</text>
</comment>
<dbReference type="PANTHER" id="PTHR24252:SF7">
    <property type="entry name" value="HYALIN"/>
    <property type="match status" value="1"/>
</dbReference>
<evidence type="ECO:0000313" key="7">
    <source>
        <dbReference type="EMBL" id="KAH9377161.1"/>
    </source>
</evidence>
<dbReference type="PRINTS" id="PR00722">
    <property type="entry name" value="CHYMOTRYPSIN"/>
</dbReference>
<dbReference type="OMA" id="GHEVPTQ"/>
<dbReference type="Proteomes" id="UP000821853">
    <property type="component" value="Unassembled WGS sequence"/>
</dbReference>
<dbReference type="InterPro" id="IPR033116">
    <property type="entry name" value="TRYPSIN_SER"/>
</dbReference>
<proteinExistence type="predicted"/>
<evidence type="ECO:0000313" key="8">
    <source>
        <dbReference type="Proteomes" id="UP000821853"/>
    </source>
</evidence>
<feature type="domain" description="Peptidase S1" evidence="6">
    <location>
        <begin position="238"/>
        <end position="481"/>
    </location>
</feature>
<name>A0A9J6GR08_HAELO</name>
<dbReference type="InterPro" id="IPR001254">
    <property type="entry name" value="Trypsin_dom"/>
</dbReference>
<evidence type="ECO:0000256" key="2">
    <source>
        <dbReference type="ARBA" id="ARBA00022525"/>
    </source>
</evidence>
<dbReference type="Pfam" id="PF00089">
    <property type="entry name" value="Trypsin"/>
    <property type="match status" value="1"/>
</dbReference>
<sequence length="484" mass="52306">MHQLIIPLAFILPGLPRMPPWLRGEDYFIPPGHRAGPGGHGGGPHGRGRGPPGHGGGPPGHGGGPPGHRGGPPGHRGGPPGHGGGPPGHGRGRGRKGGKGGPHRGPHGGGGYDYDDSHEGRGGHGPPPGEGSPDYPYEGPPQRPRPRPRPPPPPQEQPPPAQDDHYDPPPQQKPPPPRPTPPLPYDPSEPEEPPEDAPVAGFTSKGGTNLRDLQPLCGVRSLAFAEDKTSDYQTVPFIVGGNVTSHRSWPWMAKLEVLNPDETTYKFLCGGSLISARYMITAAHCFSPIPERAQNYRVVFFSPRPGFTLERIVEQIVIHDKYNSYSHYYDIAAVRFNRDLLRPFMPICLPTPSFTGRAFTDKEAHVIGWGSTKFGGPSSEELREVALPIWTNSECKKVYDPLNSQHIDRGITPEQLCAGRKEGGVDACQGDSGGPLMILDEQKRWTLVGIVSFGHSCASPNFPGVYTRTDSYLDWIQKNVNFTA</sequence>
<comment type="subcellular location">
    <subcellularLocation>
        <location evidence="1">Secreted</location>
    </subcellularLocation>
</comment>
<dbReference type="GO" id="GO:0005576">
    <property type="term" value="C:extracellular region"/>
    <property type="evidence" value="ECO:0007669"/>
    <property type="project" value="UniProtKB-SubCell"/>
</dbReference>
<dbReference type="CDD" id="cd00190">
    <property type="entry name" value="Tryp_SPc"/>
    <property type="match status" value="1"/>
</dbReference>
<dbReference type="FunFam" id="2.40.10.10:FF:000047">
    <property type="entry name" value="Trypsin eta"/>
    <property type="match status" value="1"/>
</dbReference>
<dbReference type="Gene3D" id="2.40.10.10">
    <property type="entry name" value="Trypsin-like serine proteases"/>
    <property type="match status" value="1"/>
</dbReference>
<dbReference type="InterPro" id="IPR009003">
    <property type="entry name" value="Peptidase_S1_PA"/>
</dbReference>
<keyword evidence="3" id="KW-1015">Disulfide bond</keyword>
<reference evidence="7 8" key="1">
    <citation type="journal article" date="2020" name="Cell">
        <title>Large-Scale Comparative Analyses of Tick Genomes Elucidate Their Genetic Diversity and Vector Capacities.</title>
        <authorList>
            <consortium name="Tick Genome and Microbiome Consortium (TIGMIC)"/>
            <person name="Jia N."/>
            <person name="Wang J."/>
            <person name="Shi W."/>
            <person name="Du L."/>
            <person name="Sun Y."/>
            <person name="Zhan W."/>
            <person name="Jiang J.F."/>
            <person name="Wang Q."/>
            <person name="Zhang B."/>
            <person name="Ji P."/>
            <person name="Bell-Sakyi L."/>
            <person name="Cui X.M."/>
            <person name="Yuan T.T."/>
            <person name="Jiang B.G."/>
            <person name="Yang W.F."/>
            <person name="Lam T.T."/>
            <person name="Chang Q.C."/>
            <person name="Ding S.J."/>
            <person name="Wang X.J."/>
            <person name="Zhu J.G."/>
            <person name="Ruan X.D."/>
            <person name="Zhao L."/>
            <person name="Wei J.T."/>
            <person name="Ye R.Z."/>
            <person name="Que T.C."/>
            <person name="Du C.H."/>
            <person name="Zhou Y.H."/>
            <person name="Cheng J.X."/>
            <person name="Dai P.F."/>
            <person name="Guo W.B."/>
            <person name="Han X.H."/>
            <person name="Huang E.J."/>
            <person name="Li L.F."/>
            <person name="Wei W."/>
            <person name="Gao Y.C."/>
            <person name="Liu J.Z."/>
            <person name="Shao H.Z."/>
            <person name="Wang X."/>
            <person name="Wang C.C."/>
            <person name="Yang T.C."/>
            <person name="Huo Q.B."/>
            <person name="Li W."/>
            <person name="Chen H.Y."/>
            <person name="Chen S.E."/>
            <person name="Zhou L.G."/>
            <person name="Ni X.B."/>
            <person name="Tian J.H."/>
            <person name="Sheng Y."/>
            <person name="Liu T."/>
            <person name="Pan Y.S."/>
            <person name="Xia L.Y."/>
            <person name="Li J."/>
            <person name="Zhao F."/>
            <person name="Cao W.C."/>
        </authorList>
    </citation>
    <scope>NUCLEOTIDE SEQUENCE [LARGE SCALE GENOMIC DNA]</scope>
    <source>
        <strain evidence="7">HaeL-2018</strain>
    </source>
</reference>
<keyword evidence="8" id="KW-1185">Reference proteome</keyword>
<keyword evidence="4" id="KW-0645">Protease</keyword>
<dbReference type="InterPro" id="IPR001314">
    <property type="entry name" value="Peptidase_S1A"/>
</dbReference>
<dbReference type="PROSITE" id="PS00135">
    <property type="entry name" value="TRYPSIN_SER"/>
    <property type="match status" value="1"/>
</dbReference>
<feature type="compositionally biased region" description="Pro residues" evidence="5">
    <location>
        <begin position="138"/>
        <end position="161"/>
    </location>
</feature>
<keyword evidence="2" id="KW-0964">Secreted</keyword>
<accession>A0A9J6GR08</accession>
<evidence type="ECO:0000259" key="6">
    <source>
        <dbReference type="PROSITE" id="PS50240"/>
    </source>
</evidence>
<evidence type="ECO:0000256" key="4">
    <source>
        <dbReference type="RuleBase" id="RU363034"/>
    </source>
</evidence>
<dbReference type="PROSITE" id="PS00134">
    <property type="entry name" value="TRYPSIN_HIS"/>
    <property type="match status" value="1"/>
</dbReference>